<feature type="compositionally biased region" description="Pro residues" evidence="10">
    <location>
        <begin position="1778"/>
        <end position="1792"/>
    </location>
</feature>
<feature type="transmembrane region" description="Helical" evidence="11">
    <location>
        <begin position="2050"/>
        <end position="2068"/>
    </location>
</feature>
<dbReference type="InterPro" id="IPR056770">
    <property type="entry name" value="Piezo_THU9_anchor"/>
</dbReference>
<feature type="transmembrane region" description="Helical" evidence="11">
    <location>
        <begin position="734"/>
        <end position="756"/>
    </location>
</feature>
<feature type="transmembrane region" description="Helical" evidence="11">
    <location>
        <begin position="1105"/>
        <end position="1131"/>
    </location>
</feature>
<feature type="compositionally biased region" description="Low complexity" evidence="10">
    <location>
        <begin position="388"/>
        <end position="426"/>
    </location>
</feature>
<evidence type="ECO:0000256" key="7">
    <source>
        <dbReference type="ARBA" id="ARBA00023065"/>
    </source>
</evidence>
<feature type="transmembrane region" description="Helical" evidence="11">
    <location>
        <begin position="1975"/>
        <end position="1994"/>
    </location>
</feature>
<feature type="region of interest" description="Disordered" evidence="10">
    <location>
        <begin position="1554"/>
        <end position="1573"/>
    </location>
</feature>
<dbReference type="GO" id="GO:0008381">
    <property type="term" value="F:mechanosensitive monoatomic ion channel activity"/>
    <property type="evidence" value="ECO:0007669"/>
    <property type="project" value="InterPro"/>
</dbReference>
<feature type="transmembrane region" description="Helical" evidence="11">
    <location>
        <begin position="683"/>
        <end position="701"/>
    </location>
</feature>
<evidence type="ECO:0008006" key="19">
    <source>
        <dbReference type="Google" id="ProtNLM"/>
    </source>
</evidence>
<feature type="transmembrane region" description="Helical" evidence="11">
    <location>
        <begin position="1224"/>
        <end position="1242"/>
    </location>
</feature>
<dbReference type="Pfam" id="PF15917">
    <property type="entry name" value="Piezo_TM25-28"/>
    <property type="match status" value="1"/>
</dbReference>
<dbReference type="Proteomes" id="UP001292094">
    <property type="component" value="Unassembled WGS sequence"/>
</dbReference>
<feature type="transmembrane region" description="Helical" evidence="11">
    <location>
        <begin position="178"/>
        <end position="211"/>
    </location>
</feature>
<feature type="compositionally biased region" description="Pro residues" evidence="10">
    <location>
        <begin position="1751"/>
        <end position="1771"/>
    </location>
</feature>
<feature type="compositionally biased region" description="Polar residues" evidence="10">
    <location>
        <begin position="1441"/>
        <end position="1457"/>
    </location>
</feature>
<dbReference type="PANTHER" id="PTHR47049:SF2">
    <property type="entry name" value="PIEZO-TYPE MECHANOSENSITIVE ION CHANNEL HOMOLOG"/>
    <property type="match status" value="1"/>
</dbReference>
<feature type="compositionally biased region" description="Polar residues" evidence="10">
    <location>
        <begin position="2123"/>
        <end position="2132"/>
    </location>
</feature>
<feature type="compositionally biased region" description="Polar residues" evidence="10">
    <location>
        <begin position="427"/>
        <end position="460"/>
    </location>
</feature>
<evidence type="ECO:0000259" key="14">
    <source>
        <dbReference type="Pfam" id="PF23188"/>
    </source>
</evidence>
<evidence type="ECO:0000259" key="13">
    <source>
        <dbReference type="Pfam" id="PF15917"/>
    </source>
</evidence>
<feature type="transmembrane region" description="Helical" evidence="11">
    <location>
        <begin position="2898"/>
        <end position="2919"/>
    </location>
</feature>
<proteinExistence type="inferred from homology"/>
<dbReference type="InterPro" id="IPR056768">
    <property type="entry name" value="THU_Piezo"/>
</dbReference>
<feature type="domain" description="Piezo TM1-24" evidence="15">
    <location>
        <begin position="451"/>
        <end position="816"/>
    </location>
</feature>
<evidence type="ECO:0000313" key="18">
    <source>
        <dbReference type="Proteomes" id="UP001292094"/>
    </source>
</evidence>
<evidence type="ECO:0000256" key="3">
    <source>
        <dbReference type="ARBA" id="ARBA00022448"/>
    </source>
</evidence>
<feature type="transmembrane region" description="Helical" evidence="11">
    <location>
        <begin position="1000"/>
        <end position="1020"/>
    </location>
</feature>
<feature type="compositionally biased region" description="Low complexity" evidence="10">
    <location>
        <begin position="1734"/>
        <end position="1743"/>
    </location>
</feature>
<feature type="region of interest" description="Disordered" evidence="10">
    <location>
        <begin position="1441"/>
        <end position="1501"/>
    </location>
</feature>
<feature type="region of interest" description="Disordered" evidence="10">
    <location>
        <begin position="2250"/>
        <end position="2275"/>
    </location>
</feature>
<feature type="transmembrane region" description="Helical" evidence="11">
    <location>
        <begin position="707"/>
        <end position="727"/>
    </location>
</feature>
<evidence type="ECO:0000259" key="16">
    <source>
        <dbReference type="Pfam" id="PF24874"/>
    </source>
</evidence>
<dbReference type="Pfam" id="PF12166">
    <property type="entry name" value="Piezo_cap"/>
    <property type="match status" value="1"/>
</dbReference>
<feature type="transmembrane region" description="Helical" evidence="11">
    <location>
        <begin position="2454"/>
        <end position="2474"/>
    </location>
</feature>
<keyword evidence="5 11" id="KW-0812">Transmembrane</keyword>
<feature type="transmembrane region" description="Helical" evidence="11">
    <location>
        <begin position="1249"/>
        <end position="1266"/>
    </location>
</feature>
<comment type="caution">
    <text evidence="17">The sequence shown here is derived from an EMBL/GenBank/DDBJ whole genome shotgun (WGS) entry which is preliminary data.</text>
</comment>
<feature type="region of interest" description="Disordered" evidence="10">
    <location>
        <begin position="2080"/>
        <end position="2132"/>
    </location>
</feature>
<evidence type="ECO:0000259" key="12">
    <source>
        <dbReference type="Pfam" id="PF12166"/>
    </source>
</evidence>
<feature type="compositionally biased region" description="Basic and acidic residues" evidence="10">
    <location>
        <begin position="468"/>
        <end position="477"/>
    </location>
</feature>
<feature type="domain" description="Piezo transmembrane helical unit" evidence="14">
    <location>
        <begin position="1957"/>
        <end position="2075"/>
    </location>
</feature>
<feature type="domain" description="Piezo TM25-28" evidence="13">
    <location>
        <begin position="1205"/>
        <end position="1451"/>
    </location>
</feature>
<feature type="domain" description="Piezo non-specific cation channel cap" evidence="12">
    <location>
        <begin position="2684"/>
        <end position="2986"/>
    </location>
</feature>
<reference evidence="17" key="1">
    <citation type="submission" date="2023-11" db="EMBL/GenBank/DDBJ databases">
        <title>Genome assemblies of two species of porcelain crab, Petrolisthes cinctipes and Petrolisthes manimaculis (Anomura: Porcellanidae).</title>
        <authorList>
            <person name="Angst P."/>
        </authorList>
    </citation>
    <scope>NUCLEOTIDE SEQUENCE</scope>
    <source>
        <strain evidence="17">PB745_02</strain>
        <tissue evidence="17">Gill</tissue>
    </source>
</reference>
<feature type="transmembrane region" description="Helical" evidence="11">
    <location>
        <begin position="287"/>
        <end position="308"/>
    </location>
</feature>
<evidence type="ECO:0000259" key="15">
    <source>
        <dbReference type="Pfam" id="PF24871"/>
    </source>
</evidence>
<organism evidence="17 18">
    <name type="scientific">Petrolisthes manimaculis</name>
    <dbReference type="NCBI Taxonomy" id="1843537"/>
    <lineage>
        <taxon>Eukaryota</taxon>
        <taxon>Metazoa</taxon>
        <taxon>Ecdysozoa</taxon>
        <taxon>Arthropoda</taxon>
        <taxon>Crustacea</taxon>
        <taxon>Multicrustacea</taxon>
        <taxon>Malacostraca</taxon>
        <taxon>Eumalacostraca</taxon>
        <taxon>Eucarida</taxon>
        <taxon>Decapoda</taxon>
        <taxon>Pleocyemata</taxon>
        <taxon>Anomura</taxon>
        <taxon>Galatheoidea</taxon>
        <taxon>Porcellanidae</taxon>
        <taxon>Petrolisthes</taxon>
    </lineage>
</organism>
<dbReference type="EMBL" id="JAWZYT010004305">
    <property type="protein sequence ID" value="KAK4294376.1"/>
    <property type="molecule type" value="Genomic_DNA"/>
</dbReference>
<sequence length="3002" mass="338343">MAAHQLVATLIFRLMLPLVLGICGVLRFSLMSLAYLLLLMAIPLLPAPTFHTMRGHTGRFLKAVVGISVVNFLLQFTFQIVLLSLPPYAYFLQQCNFLEKLLRHLGLVRLDGISEVDGTRWLLPECVLVVGAPGAYLACLKLTSHTSPDLHLPAHSPPIQDPPPHKNMGLRVLNAVGTYLSVAVIGCCGVMVPSVTSAVYFIVFMTSATYWSLNNSLGRRFGYVCRGVMVFAGVHVLLLYLYQAQWPQEYLPPDSVVARVFGLTRVVGTDCGDARAAPLKTDEWSHYLNPILLLFLYYILAFESQFLLSNKAALLSPVGPSVRYLIRRSTVRSRSFRSPRSSASSRRASITHQSRRRLLSATATQEGVGDVQEWEGGGVVDSAGGWDTTPPTSARSRTTSVRESARSVGSGLSITASSTARSLRSSFGANGSLPSKLSPRPFQNNSSKSGYLVPTSQQDGTEGVEGDAEGREGGKEETQDDGEEEENPLQRIIAPLISIFQLVIRSSYIATNIVMMAWSITYHSWLTFVLLLWACVLWMIPNQRAAMLRCSPFLVVYAELLLILQYIYCMALTDEELPSQVEAVNLSQIGLVKYSKLSVKPLLVKVLYTTMFWVTLRQYVQEVVETNQREMSAAAALQPFTVAVTTTTTPARTVTTTTLVPPTHDDQMTSPVMQRLGQWVRGLLVKFWIWLVAIMLFIFGIQGSQVVIFRIMYMVLFLIFTITFQLSYSAWRNFLYGFWLTVIVYQMVVLVLTYTYQFDNFPQYWENYTYIPEQLQNDMGLEVYDTGRLFIKLMTPTFFVIVTIIQVHYFHKDFLELSDIEKIPDQPIVKEPPKKDTKATVRSLPNLLESCTLDDVKGVFEHYMQRAVARAHMVLGEALELGWRFLEIHLMKIVLGSVILLACYDVCPLHWVFAVLASVAVPCPERVQIAICRTCIVLSSLFLIARMIYQIDYIDPQEWAANCSVYDNMTDIPYPLEEPADNAAWTGFTKTTNLPKYLKGYIGIIVVITVQAVVVIRQQYQRKLTGLPPPPPGVLFPNVTRAVADDGIPECAKFLLNYGFFKFGLEICLISLVAVIGTRLDVFSLFYAAWICYFFNRSRKDIARVWFAFIICITVLIPIQYLMCVGIPPGICTDYPWAGVMNVELREWLFFPDFVKPPESYKIITDFCLLIFAVCQQRVFEIEFEDGADSYEGGSNKEIVHEDQASLINPIPDFVTYSRNYLDLVKVVIFFTSYWITLAVMFLGGTNRVTLFAMGYVMGAFVFLWQGNEFYLRPLSKILKLWNYLLGYNVAVIVVKAFLQMLGCVFLHELGTHTCWLVHLLGIACVKKFGDESDEVLAQALKDQCPVPKSEAGLMWDGICFGLLLMQRRLFCSFYFQHLVTEMKAQTKLASRGAELIAELMRQEIAEQQAAEREVLNKIKEKMERIKASQQLVQNQQIREPTSHYEANNTSEQFSNVSSPLPMEMTSPPPLPPPPAGVDDAHGLSSPRPLPALSATPGAPTPSSANLTFSLDGYLEPTRLSLTTPHFSHLPITSPSEESFPFFSPPPYPALRDRHAPTRASAPSTTHDIGPPWLRDHMAYHRPSVSTTSPAMSHHTYKVIQERSASHQVIGCGPDPEASHHITREMSHQYYNICQHSPPAIRSGDYYMFEEYGDYEGLAPLEVPEEPPDSSTHGLTVSELLSSALKTDIVEAAEEAKLARLSECDPTSRRSSYVHVRRPVRRTLSGRSQISMASRTSRTTSRSVRIHPRPRSPPAVPHSPPPLPLSSPPRRSPLTSGRPPPPSTLPPLPPIPQLDGGYLADDSTAHDYSEIEPAEPQGLAPLLRKIVHWGKFGWEFLESVMISATQQLNRLSKDYRYVACCLSQEKKRLKETEGFRVMPGVTEQRQQPRQDWSDIPISQQGFGGQEPLEIRVEKASEDKADDSLDIVELDGAAEKEFKREQPPVVKLVIALWYAILSRSELVCYIMIFVNQIKSASVLSLPLPFLVFIWGSLSVPRPTKTFWITVIAYTEVIVVVKYLFQFDFFPWNQALPQNAPFWPPRILGVEKKNRYAVYDLALLLVIFFHRFMLKSLGLWKETSDITPTPTARTSPSPTSSRQSSPPHSHTLSSSHPLGKILKDEESQSGDGSTLSYTKDTSLLSKDTRDESLTSKDTKDSSLTSKDYKDISLTSNVRDSSLISNTKDASVSLLSNTRDSSLPTTLKEGSLTWQDQESSLLLNTNDDSLMSRASEPLPDSTTPKYYRQLSEDARTAMTDFDSDVSRASRQRSGSEAQYRKTWSPCQFHARHSSLVSQVPGGEDPLANPRTSSLVLRPEHRRHLSEGSRVSFSQRVPSLAPSQCTHTSQSAASDSVHVTCAACNLQALKDFQKPDMEEVKENIQQLPKIAKGGAHRLVGKVKAFLDALLHQESQVSVDVYAYMFFCDFFNFFVLIFGFSAFGTQQGDGGVSAYLEDNRVPVPFLVMLILQFGLIIADRALFLRKFIFGKLIFQVALTFGIHIWMFFILPAVTEREFNANRAPQIWYMVKCLNLLLSAYQIRCGYPTRILGNFLCKQYNYLNYGAFKMFMNVPFLFELRTLMDWIWTETSMSISDWIKMEDIFSHIFKLKCERRVEIEYPQGRGEGKRKIIKYGMGGCALFVVISIIWFPLVLFALSNTVGQPNPPYDVTVQISVGAYQPIFRMTAQQQSLQGFTQKEWDDFNYHYQSDRLAQTFLSNYDSPDVVMAELSGSSTAIWGISPPAQRNLIKDLQSNHTIKLEVSWSIKRPSNSKDVASECKDQTEVFLEAYENSARNPIREKLVKILEGKLEENPVTISNLFPKFVKVTNKGEAEYVPQLADKEDGFVDLKFSLLSDGITNLSAQQEWWEVQEECEDGYFRWLERRGPDQCSNFLTIYTFNDKAFPKGLSFISGGGIVGMYMTLVLVLGKMLRGYFAGSALKIMFDDLPNVDRILQLCLDIYLVRESRELELEEDLFAKLVFLFRSPETLIKWTRPPEEDTPEADEADPQLQ</sequence>
<accession>A0AAE1NSQ3</accession>
<gene>
    <name evidence="17" type="ORF">Pmani_032998</name>
</gene>
<dbReference type="Pfam" id="PF23188">
    <property type="entry name" value="THU_Piezo1"/>
    <property type="match status" value="1"/>
</dbReference>
<keyword evidence="3" id="KW-0813">Transport</keyword>
<feature type="transmembrane region" description="Helical" evidence="11">
    <location>
        <begin position="522"/>
        <end position="540"/>
    </location>
</feature>
<dbReference type="InterPro" id="IPR031805">
    <property type="entry name" value="Piezo_TM25-28"/>
</dbReference>
<feature type="region of interest" description="Disordered" evidence="10">
    <location>
        <begin position="1701"/>
        <end position="1803"/>
    </location>
</feature>
<feature type="transmembrane region" description="Helical" evidence="11">
    <location>
        <begin position="31"/>
        <end position="48"/>
    </location>
</feature>
<dbReference type="GO" id="GO:0005886">
    <property type="term" value="C:plasma membrane"/>
    <property type="evidence" value="ECO:0007669"/>
    <property type="project" value="UniProtKB-SubCell"/>
</dbReference>
<keyword evidence="18" id="KW-1185">Reference proteome</keyword>
<dbReference type="InterPro" id="IPR027272">
    <property type="entry name" value="Piezo"/>
</dbReference>
<dbReference type="InterPro" id="IPR056769">
    <property type="entry name" value="Piezo_TM1-24"/>
</dbReference>
<feature type="region of interest" description="Disordered" evidence="10">
    <location>
        <begin position="2219"/>
        <end position="2238"/>
    </location>
</feature>
<dbReference type="InterPro" id="IPR031334">
    <property type="entry name" value="Piezo_cap_dom"/>
</dbReference>
<name>A0AAE1NSQ3_9EUCA</name>
<evidence type="ECO:0000256" key="11">
    <source>
        <dbReference type="SAM" id="Phobius"/>
    </source>
</evidence>
<comment type="similarity">
    <text evidence="2">Belongs to the PIEZO (TC 1.A.75) family.</text>
</comment>
<feature type="compositionally biased region" description="Low complexity" evidence="10">
    <location>
        <begin position="338"/>
        <end position="348"/>
    </location>
</feature>
<feature type="transmembrane region" description="Helical" evidence="11">
    <location>
        <begin position="2412"/>
        <end position="2434"/>
    </location>
</feature>
<evidence type="ECO:0000256" key="6">
    <source>
        <dbReference type="ARBA" id="ARBA00022989"/>
    </source>
</evidence>
<feature type="transmembrane region" description="Helical" evidence="11">
    <location>
        <begin position="789"/>
        <end position="810"/>
    </location>
</feature>
<feature type="transmembrane region" description="Helical" evidence="11">
    <location>
        <begin position="60"/>
        <end position="82"/>
    </location>
</feature>
<feature type="compositionally biased region" description="Acidic residues" evidence="10">
    <location>
        <begin position="478"/>
        <end position="487"/>
    </location>
</feature>
<dbReference type="Pfam" id="PF24871">
    <property type="entry name" value="Piezo_TM1-24"/>
    <property type="match status" value="2"/>
</dbReference>
<evidence type="ECO:0000313" key="17">
    <source>
        <dbReference type="EMBL" id="KAK4294376.1"/>
    </source>
</evidence>
<feature type="transmembrane region" description="Helical" evidence="11">
    <location>
        <begin position="552"/>
        <end position="573"/>
    </location>
</feature>
<feature type="compositionally biased region" description="Pro residues" evidence="10">
    <location>
        <begin position="1467"/>
        <end position="1476"/>
    </location>
</feature>
<protein>
    <recommendedName>
        <fullName evidence="19">Piezo-type mechanosensitive ion channel component</fullName>
    </recommendedName>
</protein>
<evidence type="ECO:0000256" key="4">
    <source>
        <dbReference type="ARBA" id="ARBA00022475"/>
    </source>
</evidence>
<feature type="transmembrane region" description="Helical" evidence="11">
    <location>
        <begin position="1286"/>
        <end position="1307"/>
    </location>
</feature>
<evidence type="ECO:0000256" key="2">
    <source>
        <dbReference type="ARBA" id="ARBA00007821"/>
    </source>
</evidence>
<feature type="transmembrane region" description="Helical" evidence="11">
    <location>
        <begin position="1944"/>
        <end position="1969"/>
    </location>
</feature>
<feature type="transmembrane region" description="Helical" evidence="11">
    <location>
        <begin position="1063"/>
        <end position="1093"/>
    </location>
</feature>
<feature type="transmembrane region" description="Helical" evidence="11">
    <location>
        <begin position="2001"/>
        <end position="2019"/>
    </location>
</feature>
<feature type="transmembrane region" description="Helical" evidence="11">
    <location>
        <begin position="2625"/>
        <end position="2648"/>
    </location>
</feature>
<keyword evidence="4" id="KW-1003">Cell membrane</keyword>
<feature type="transmembrane region" description="Helical" evidence="11">
    <location>
        <begin position="223"/>
        <end position="242"/>
    </location>
</feature>
<feature type="compositionally biased region" description="Low complexity" evidence="10">
    <location>
        <begin position="2081"/>
        <end position="2112"/>
    </location>
</feature>
<feature type="domain" description="Piezo TM1-24" evidence="15">
    <location>
        <begin position="27"/>
        <end position="313"/>
    </location>
</feature>
<feature type="transmembrane region" description="Helical" evidence="11">
    <location>
        <begin position="2483"/>
        <end position="2504"/>
    </location>
</feature>
<evidence type="ECO:0000256" key="8">
    <source>
        <dbReference type="ARBA" id="ARBA00023136"/>
    </source>
</evidence>
<feature type="domain" description="Piezo THU9 and anchor" evidence="16">
    <location>
        <begin position="2410"/>
        <end position="2647"/>
    </location>
</feature>
<keyword evidence="8 11" id="KW-0472">Membrane</keyword>
<keyword evidence="6 11" id="KW-1133">Transmembrane helix</keyword>
<keyword evidence="9" id="KW-0407">Ion channel</keyword>
<evidence type="ECO:0000256" key="5">
    <source>
        <dbReference type="ARBA" id="ARBA00022692"/>
    </source>
</evidence>
<feature type="compositionally biased region" description="Polar residues" evidence="10">
    <location>
        <begin position="2259"/>
        <end position="2269"/>
    </location>
</feature>
<feature type="transmembrane region" description="Helical" evidence="11">
    <location>
        <begin position="893"/>
        <end position="921"/>
    </location>
</feature>
<evidence type="ECO:0000256" key="1">
    <source>
        <dbReference type="ARBA" id="ARBA00004651"/>
    </source>
</evidence>
<dbReference type="Pfam" id="PF24874">
    <property type="entry name" value="Piezo_THU9_anchor"/>
    <property type="match status" value="1"/>
</dbReference>
<comment type="subcellular location">
    <subcellularLocation>
        <location evidence="1">Cell membrane</location>
        <topology evidence="1">Multi-pass membrane protein</topology>
    </subcellularLocation>
</comment>
<evidence type="ECO:0000256" key="9">
    <source>
        <dbReference type="ARBA" id="ARBA00023303"/>
    </source>
</evidence>
<dbReference type="PANTHER" id="PTHR47049">
    <property type="entry name" value="PIEZO-TYPE MECHANOSENSITIVE ION CHANNEL HOMOLOG"/>
    <property type="match status" value="1"/>
</dbReference>
<feature type="region of interest" description="Disordered" evidence="10">
    <location>
        <begin position="336"/>
        <end position="487"/>
    </location>
</feature>
<evidence type="ECO:0000256" key="10">
    <source>
        <dbReference type="SAM" id="MobiDB-lite"/>
    </source>
</evidence>
<keyword evidence="7" id="KW-0406">Ion transport</keyword>